<protein>
    <recommendedName>
        <fullName evidence="4">SH3 domain-containing protein</fullName>
    </recommendedName>
</protein>
<dbReference type="AlphaFoldDB" id="A0A2N3WQN4"/>
<keyword evidence="3" id="KW-1185">Reference proteome</keyword>
<comment type="caution">
    <text evidence="2">The sequence shown here is derived from an EMBL/GenBank/DDBJ whole genome shotgun (WGS) entry which is preliminary data.</text>
</comment>
<evidence type="ECO:0000256" key="1">
    <source>
        <dbReference type="SAM" id="SignalP"/>
    </source>
</evidence>
<name>A0A2N3WQN4_9PSEU</name>
<dbReference type="EMBL" id="PJMY01000003">
    <property type="protein sequence ID" value="PKV96196.1"/>
    <property type="molecule type" value="Genomic_DNA"/>
</dbReference>
<organism evidence="2 3">
    <name type="scientific">Amycolatopsis echigonensis</name>
    <dbReference type="NCBI Taxonomy" id="2576905"/>
    <lineage>
        <taxon>Bacteria</taxon>
        <taxon>Bacillati</taxon>
        <taxon>Actinomycetota</taxon>
        <taxon>Actinomycetes</taxon>
        <taxon>Pseudonocardiales</taxon>
        <taxon>Pseudonocardiaceae</taxon>
        <taxon>Amycolatopsis</taxon>
    </lineage>
</organism>
<evidence type="ECO:0000313" key="2">
    <source>
        <dbReference type="EMBL" id="PKV96196.1"/>
    </source>
</evidence>
<keyword evidence="1" id="KW-0732">Signal</keyword>
<gene>
    <name evidence="2" type="ORF">ATK30_7133</name>
</gene>
<accession>A0A2N3WQN4</accession>
<feature type="chain" id="PRO_5014904532" description="SH3 domain-containing protein" evidence="1">
    <location>
        <begin position="26"/>
        <end position="112"/>
    </location>
</feature>
<evidence type="ECO:0008006" key="4">
    <source>
        <dbReference type="Google" id="ProtNLM"/>
    </source>
</evidence>
<proteinExistence type="predicted"/>
<evidence type="ECO:0000313" key="3">
    <source>
        <dbReference type="Proteomes" id="UP000233750"/>
    </source>
</evidence>
<feature type="signal peptide" evidence="1">
    <location>
        <begin position="1"/>
        <end position="25"/>
    </location>
</feature>
<sequence>MRVKTGVLAATVAAVALTTVFGGGAATGAERSRPAAGSQAKPSGLAALLSTVTVNADGVRYRACPETCPALGQVNRGQKFDVFRSGGPDLTWANGNLWGGPSNVWIRWDFLS</sequence>
<reference evidence="2 3" key="1">
    <citation type="submission" date="2017-12" db="EMBL/GenBank/DDBJ databases">
        <title>Sequencing the genomes of 1000 Actinobacteria strains.</title>
        <authorList>
            <person name="Klenk H.-P."/>
        </authorList>
    </citation>
    <scope>NUCLEOTIDE SEQUENCE [LARGE SCALE GENOMIC DNA]</scope>
    <source>
        <strain evidence="2 3">DSM 45165</strain>
    </source>
</reference>
<dbReference type="Proteomes" id="UP000233750">
    <property type="component" value="Unassembled WGS sequence"/>
</dbReference>